<dbReference type="PROSITE" id="PS00760">
    <property type="entry name" value="SPASE_I_2"/>
    <property type="match status" value="1"/>
</dbReference>
<keyword evidence="7" id="KW-0472">Membrane</keyword>
<dbReference type="GO" id="GO:0006465">
    <property type="term" value="P:signal peptide processing"/>
    <property type="evidence" value="ECO:0007669"/>
    <property type="project" value="InterPro"/>
</dbReference>
<dbReference type="PROSITE" id="PS00501">
    <property type="entry name" value="SPASE_I_1"/>
    <property type="match status" value="1"/>
</dbReference>
<gene>
    <name evidence="10" type="ORF">A3B40_02225</name>
</gene>
<dbReference type="PROSITE" id="PS00761">
    <property type="entry name" value="SPASE_I_3"/>
    <property type="match status" value="1"/>
</dbReference>
<sequence>MGIIKALIDFVMDILETIVFIGSLFIVVYFFIMQPNQVKGASMEPTFYSGEYILTSKITYKFRSPHRGDVVIFKSPKNPDIDYIKRIVGLPGDKVVILEGKLYLNDELLTEPYISAATNLWESGFSKEGQPVNVPDNMVFVMGDNRPRSSDSREFGPVPIEAVIGEVFFRYFPASKLGFIKNPHPESLQTYLLPHFKSLHQVSNFLAGLF</sequence>
<evidence type="ECO:0000256" key="7">
    <source>
        <dbReference type="RuleBase" id="RU003993"/>
    </source>
</evidence>
<dbReference type="Gene3D" id="2.10.109.10">
    <property type="entry name" value="Umud Fragment, subunit A"/>
    <property type="match status" value="1"/>
</dbReference>
<evidence type="ECO:0000256" key="2">
    <source>
        <dbReference type="ARBA" id="ARBA00009370"/>
    </source>
</evidence>
<keyword evidence="5 7" id="KW-0378">Hydrolase</keyword>
<dbReference type="Proteomes" id="UP000178040">
    <property type="component" value="Unassembled WGS sequence"/>
</dbReference>
<dbReference type="InterPro" id="IPR000223">
    <property type="entry name" value="Pept_S26A_signal_pept_1"/>
</dbReference>
<feature type="active site" evidence="6">
    <location>
        <position position="42"/>
    </location>
</feature>
<dbReference type="SUPFAM" id="SSF51306">
    <property type="entry name" value="LexA/Signal peptidase"/>
    <property type="match status" value="1"/>
</dbReference>
<dbReference type="EC" id="3.4.21.89" evidence="3 7"/>
<keyword evidence="7" id="KW-1133">Transmembrane helix</keyword>
<protein>
    <recommendedName>
        <fullName evidence="3 7">Signal peptidase I</fullName>
        <ecNumber evidence="3 7">3.4.21.89</ecNumber>
    </recommendedName>
</protein>
<dbReference type="Pfam" id="PF10502">
    <property type="entry name" value="Peptidase_S26"/>
    <property type="match status" value="1"/>
</dbReference>
<dbReference type="PANTHER" id="PTHR43390:SF1">
    <property type="entry name" value="CHLOROPLAST PROCESSING PEPTIDASE"/>
    <property type="match status" value="1"/>
</dbReference>
<comment type="caution">
    <text evidence="10">The sequence shown here is derived from an EMBL/GenBank/DDBJ whole genome shotgun (WGS) entry which is preliminary data.</text>
</comment>
<proteinExistence type="inferred from homology"/>
<keyword evidence="7" id="KW-0812">Transmembrane</keyword>
<dbReference type="InterPro" id="IPR019533">
    <property type="entry name" value="Peptidase_S26"/>
</dbReference>
<comment type="similarity">
    <text evidence="2 8">Belongs to the peptidase S26 family.</text>
</comment>
<evidence type="ECO:0000256" key="3">
    <source>
        <dbReference type="ARBA" id="ARBA00013208"/>
    </source>
</evidence>
<comment type="catalytic activity">
    <reaction evidence="1 7">
        <text>Cleavage of hydrophobic, N-terminal signal or leader sequences from secreted and periplasmic proteins.</text>
        <dbReference type="EC" id="3.4.21.89"/>
    </reaction>
</comment>
<evidence type="ECO:0000313" key="10">
    <source>
        <dbReference type="EMBL" id="OGK43286.1"/>
    </source>
</evidence>
<feature type="active site" evidence="6">
    <location>
        <position position="85"/>
    </location>
</feature>
<dbReference type="EMBL" id="MGAI01000057">
    <property type="protein sequence ID" value="OGK43286.1"/>
    <property type="molecule type" value="Genomic_DNA"/>
</dbReference>
<dbReference type="GO" id="GO:0004252">
    <property type="term" value="F:serine-type endopeptidase activity"/>
    <property type="evidence" value="ECO:0007669"/>
    <property type="project" value="InterPro"/>
</dbReference>
<evidence type="ECO:0000256" key="1">
    <source>
        <dbReference type="ARBA" id="ARBA00000677"/>
    </source>
</evidence>
<keyword evidence="4 7" id="KW-0645">Protease</keyword>
<comment type="subcellular location">
    <subcellularLocation>
        <location evidence="8">Membrane</location>
        <topology evidence="8">Single-pass type II membrane protein</topology>
    </subcellularLocation>
</comment>
<feature type="transmembrane region" description="Helical" evidence="7">
    <location>
        <begin position="7"/>
        <end position="32"/>
    </location>
</feature>
<evidence type="ECO:0000313" key="11">
    <source>
        <dbReference type="Proteomes" id="UP000178040"/>
    </source>
</evidence>
<dbReference type="PANTHER" id="PTHR43390">
    <property type="entry name" value="SIGNAL PEPTIDASE I"/>
    <property type="match status" value="1"/>
</dbReference>
<dbReference type="PRINTS" id="PR00727">
    <property type="entry name" value="LEADERPTASE"/>
</dbReference>
<organism evidence="10 11">
    <name type="scientific">Candidatus Roizmanbacteria bacterium RIFCSPLOWO2_01_FULL_37_16</name>
    <dbReference type="NCBI Taxonomy" id="1802058"/>
    <lineage>
        <taxon>Bacteria</taxon>
        <taxon>Candidatus Roizmaniibacteriota</taxon>
    </lineage>
</organism>
<feature type="domain" description="Peptidase S26" evidence="9">
    <location>
        <begin position="13"/>
        <end position="172"/>
    </location>
</feature>
<evidence type="ECO:0000256" key="6">
    <source>
        <dbReference type="PIRSR" id="PIRSR600223-1"/>
    </source>
</evidence>
<dbReference type="GO" id="GO:0016020">
    <property type="term" value="C:membrane"/>
    <property type="evidence" value="ECO:0007669"/>
    <property type="project" value="UniProtKB-SubCell"/>
</dbReference>
<name>A0A1F7IIU4_9BACT</name>
<evidence type="ECO:0000259" key="9">
    <source>
        <dbReference type="Pfam" id="PF10502"/>
    </source>
</evidence>
<dbReference type="InterPro" id="IPR036286">
    <property type="entry name" value="LexA/Signal_pep-like_sf"/>
</dbReference>
<dbReference type="InterPro" id="IPR019756">
    <property type="entry name" value="Pept_S26A_signal_pept_1_Ser-AS"/>
</dbReference>
<dbReference type="GO" id="GO:0009003">
    <property type="term" value="F:signal peptidase activity"/>
    <property type="evidence" value="ECO:0007669"/>
    <property type="project" value="UniProtKB-EC"/>
</dbReference>
<dbReference type="InterPro" id="IPR019757">
    <property type="entry name" value="Pept_S26A_signal_pept_1_Lys-AS"/>
</dbReference>
<dbReference type="AlphaFoldDB" id="A0A1F7IIU4"/>
<accession>A0A1F7IIU4</accession>
<dbReference type="InterPro" id="IPR019758">
    <property type="entry name" value="Pept_S26A_signal_pept_1_CS"/>
</dbReference>
<evidence type="ECO:0000256" key="5">
    <source>
        <dbReference type="ARBA" id="ARBA00022801"/>
    </source>
</evidence>
<reference evidence="10 11" key="1">
    <citation type="journal article" date="2016" name="Nat. Commun.">
        <title>Thousands of microbial genomes shed light on interconnected biogeochemical processes in an aquifer system.</title>
        <authorList>
            <person name="Anantharaman K."/>
            <person name="Brown C.T."/>
            <person name="Hug L.A."/>
            <person name="Sharon I."/>
            <person name="Castelle C.J."/>
            <person name="Probst A.J."/>
            <person name="Thomas B.C."/>
            <person name="Singh A."/>
            <person name="Wilkins M.J."/>
            <person name="Karaoz U."/>
            <person name="Brodie E.L."/>
            <person name="Williams K.H."/>
            <person name="Hubbard S.S."/>
            <person name="Banfield J.F."/>
        </authorList>
    </citation>
    <scope>NUCLEOTIDE SEQUENCE [LARGE SCALE GENOMIC DNA]</scope>
</reference>
<evidence type="ECO:0000256" key="8">
    <source>
        <dbReference type="RuleBase" id="RU362042"/>
    </source>
</evidence>
<dbReference type="NCBIfam" id="TIGR02227">
    <property type="entry name" value="sigpep_I_bact"/>
    <property type="match status" value="1"/>
</dbReference>
<dbReference type="CDD" id="cd06530">
    <property type="entry name" value="S26_SPase_I"/>
    <property type="match status" value="1"/>
</dbReference>
<evidence type="ECO:0000256" key="4">
    <source>
        <dbReference type="ARBA" id="ARBA00022670"/>
    </source>
</evidence>